<dbReference type="InterPro" id="IPR013210">
    <property type="entry name" value="LRR_N_plant-typ"/>
</dbReference>
<feature type="chain" id="PRO_5046191735" description="Leucine-rich repeat-containing N-terminal plant-type domain-containing protein" evidence="10">
    <location>
        <begin position="24"/>
        <end position="104"/>
    </location>
</feature>
<dbReference type="PANTHER" id="PTHR47986:SF34">
    <property type="entry name" value="RECEPTOR-LIKE KINASE TMK2"/>
    <property type="match status" value="1"/>
</dbReference>
<gene>
    <name evidence="12" type="ORF">V6N12_012939</name>
</gene>
<name>A0ABR2EFW1_9ROSI</name>
<comment type="subcellular location">
    <subcellularLocation>
        <location evidence="1">Membrane</location>
        <topology evidence="1">Single-pass membrane protein</topology>
    </subcellularLocation>
</comment>
<comment type="caution">
    <text evidence="12">The sequence shown here is derived from an EMBL/GenBank/DDBJ whole genome shotgun (WGS) entry which is preliminary data.</text>
</comment>
<dbReference type="Proteomes" id="UP001472677">
    <property type="component" value="Unassembled WGS sequence"/>
</dbReference>
<evidence type="ECO:0000259" key="11">
    <source>
        <dbReference type="Pfam" id="PF08263"/>
    </source>
</evidence>
<keyword evidence="2" id="KW-0433">Leucine-rich repeat</keyword>
<reference evidence="12 13" key="1">
    <citation type="journal article" date="2024" name="G3 (Bethesda)">
        <title>Genome assembly of Hibiscus sabdariffa L. provides insights into metabolisms of medicinal natural products.</title>
        <authorList>
            <person name="Kim T."/>
        </authorList>
    </citation>
    <scope>NUCLEOTIDE SEQUENCE [LARGE SCALE GENOMIC DNA]</scope>
    <source>
        <strain evidence="12">TK-2024</strain>
        <tissue evidence="12">Old leaves</tissue>
    </source>
</reference>
<keyword evidence="4 10" id="KW-0732">Signal</keyword>
<accession>A0ABR2EFW1</accession>
<dbReference type="Gene3D" id="3.80.10.10">
    <property type="entry name" value="Ribonuclease Inhibitor"/>
    <property type="match status" value="1"/>
</dbReference>
<evidence type="ECO:0000256" key="8">
    <source>
        <dbReference type="ARBA" id="ARBA00023170"/>
    </source>
</evidence>
<evidence type="ECO:0000256" key="2">
    <source>
        <dbReference type="ARBA" id="ARBA00022614"/>
    </source>
</evidence>
<sequence length="104" mass="11486">MEKFHSLGCFLLVLCLLVSLVSSQTSPNSPTMEKFKASLKIPSSLDWSDSDPCKWTHVACDNQRVTKIQIPSQKVGGTLAFDVKDLSELKFPTKSMVQSQALLV</sequence>
<feature type="signal peptide" evidence="10">
    <location>
        <begin position="1"/>
        <end position="23"/>
    </location>
</feature>
<evidence type="ECO:0000256" key="7">
    <source>
        <dbReference type="ARBA" id="ARBA00023136"/>
    </source>
</evidence>
<dbReference type="InterPro" id="IPR032675">
    <property type="entry name" value="LRR_dom_sf"/>
</dbReference>
<evidence type="ECO:0000256" key="1">
    <source>
        <dbReference type="ARBA" id="ARBA00004167"/>
    </source>
</evidence>
<keyword evidence="5" id="KW-0677">Repeat</keyword>
<keyword evidence="7" id="KW-0472">Membrane</keyword>
<dbReference type="InterPro" id="IPR052422">
    <property type="entry name" value="Auxin_Ser/Thr_Kinase"/>
</dbReference>
<evidence type="ECO:0000256" key="9">
    <source>
        <dbReference type="ARBA" id="ARBA00023180"/>
    </source>
</evidence>
<evidence type="ECO:0000313" key="12">
    <source>
        <dbReference type="EMBL" id="KAK8560136.1"/>
    </source>
</evidence>
<dbReference type="PANTHER" id="PTHR47986">
    <property type="entry name" value="OSJNBA0070M12.3 PROTEIN"/>
    <property type="match status" value="1"/>
</dbReference>
<keyword evidence="13" id="KW-1185">Reference proteome</keyword>
<keyword evidence="6" id="KW-1133">Transmembrane helix</keyword>
<keyword evidence="9" id="KW-0325">Glycoprotein</keyword>
<dbReference type="Pfam" id="PF08263">
    <property type="entry name" value="LRRNT_2"/>
    <property type="match status" value="1"/>
</dbReference>
<organism evidence="12 13">
    <name type="scientific">Hibiscus sabdariffa</name>
    <name type="common">roselle</name>
    <dbReference type="NCBI Taxonomy" id="183260"/>
    <lineage>
        <taxon>Eukaryota</taxon>
        <taxon>Viridiplantae</taxon>
        <taxon>Streptophyta</taxon>
        <taxon>Embryophyta</taxon>
        <taxon>Tracheophyta</taxon>
        <taxon>Spermatophyta</taxon>
        <taxon>Magnoliopsida</taxon>
        <taxon>eudicotyledons</taxon>
        <taxon>Gunneridae</taxon>
        <taxon>Pentapetalae</taxon>
        <taxon>rosids</taxon>
        <taxon>malvids</taxon>
        <taxon>Malvales</taxon>
        <taxon>Malvaceae</taxon>
        <taxon>Malvoideae</taxon>
        <taxon>Hibiscus</taxon>
    </lineage>
</organism>
<evidence type="ECO:0000256" key="6">
    <source>
        <dbReference type="ARBA" id="ARBA00022989"/>
    </source>
</evidence>
<evidence type="ECO:0000256" key="4">
    <source>
        <dbReference type="ARBA" id="ARBA00022729"/>
    </source>
</evidence>
<evidence type="ECO:0000256" key="10">
    <source>
        <dbReference type="SAM" id="SignalP"/>
    </source>
</evidence>
<evidence type="ECO:0000256" key="3">
    <source>
        <dbReference type="ARBA" id="ARBA00022692"/>
    </source>
</evidence>
<protein>
    <recommendedName>
        <fullName evidence="11">Leucine-rich repeat-containing N-terminal plant-type domain-containing protein</fullName>
    </recommendedName>
</protein>
<evidence type="ECO:0000256" key="5">
    <source>
        <dbReference type="ARBA" id="ARBA00022737"/>
    </source>
</evidence>
<evidence type="ECO:0000313" key="13">
    <source>
        <dbReference type="Proteomes" id="UP001472677"/>
    </source>
</evidence>
<dbReference type="EMBL" id="JBBPBM010000014">
    <property type="protein sequence ID" value="KAK8560136.1"/>
    <property type="molecule type" value="Genomic_DNA"/>
</dbReference>
<keyword evidence="3" id="KW-0812">Transmembrane</keyword>
<proteinExistence type="predicted"/>
<keyword evidence="8" id="KW-0675">Receptor</keyword>
<feature type="domain" description="Leucine-rich repeat-containing N-terminal plant-type" evidence="11">
    <location>
        <begin position="34"/>
        <end position="61"/>
    </location>
</feature>